<evidence type="ECO:0000256" key="2">
    <source>
        <dbReference type="SAM" id="SignalP"/>
    </source>
</evidence>
<feature type="region of interest" description="Disordered" evidence="1">
    <location>
        <begin position="44"/>
        <end position="67"/>
    </location>
</feature>
<evidence type="ECO:0000256" key="1">
    <source>
        <dbReference type="SAM" id="MobiDB-lite"/>
    </source>
</evidence>
<feature type="chain" id="PRO_5008110315" evidence="2">
    <location>
        <begin position="27"/>
        <end position="67"/>
    </location>
</feature>
<organism evidence="3">
    <name type="scientific">Puccinia triticina (isolate 1-1 / race 1 (BBBD))</name>
    <name type="common">Brown leaf rust fungus</name>
    <dbReference type="NCBI Taxonomy" id="630390"/>
    <lineage>
        <taxon>Eukaryota</taxon>
        <taxon>Fungi</taxon>
        <taxon>Dikarya</taxon>
        <taxon>Basidiomycota</taxon>
        <taxon>Pucciniomycotina</taxon>
        <taxon>Pucciniomycetes</taxon>
        <taxon>Pucciniales</taxon>
        <taxon>Pucciniaceae</taxon>
        <taxon>Puccinia</taxon>
    </lineage>
</organism>
<reference evidence="3" key="1">
    <citation type="submission" date="2009-11" db="EMBL/GenBank/DDBJ databases">
        <authorList>
            <consortium name="The Broad Institute Genome Sequencing Platform"/>
            <person name="Ward D."/>
            <person name="Feldgarden M."/>
            <person name="Earl A."/>
            <person name="Young S.K."/>
            <person name="Zeng Q."/>
            <person name="Koehrsen M."/>
            <person name="Alvarado L."/>
            <person name="Berlin A."/>
            <person name="Bochicchio J."/>
            <person name="Borenstein D."/>
            <person name="Chapman S.B."/>
            <person name="Chen Z."/>
            <person name="Engels R."/>
            <person name="Freedman E."/>
            <person name="Gellesch M."/>
            <person name="Goldberg J."/>
            <person name="Griggs A."/>
            <person name="Gujja S."/>
            <person name="Heilman E."/>
            <person name="Heiman D."/>
            <person name="Hepburn T."/>
            <person name="Howarth C."/>
            <person name="Jen D."/>
            <person name="Larson L."/>
            <person name="Lewis B."/>
            <person name="Mehta T."/>
            <person name="Park D."/>
            <person name="Pearson M."/>
            <person name="Roberts A."/>
            <person name="Saif S."/>
            <person name="Shea T."/>
            <person name="Shenoy N."/>
            <person name="Sisk P."/>
            <person name="Stolte C."/>
            <person name="Sykes S."/>
            <person name="Thomson T."/>
            <person name="Walk T."/>
            <person name="White J."/>
            <person name="Yandava C."/>
            <person name="Izard J."/>
            <person name="Baranova O.V."/>
            <person name="Blanton J.M."/>
            <person name="Tanner A.C."/>
            <person name="Dewhirst F.E."/>
            <person name="Haas B."/>
            <person name="Nusbaum C."/>
            <person name="Birren B."/>
        </authorList>
    </citation>
    <scope>NUCLEOTIDE SEQUENCE [LARGE SCALE GENOMIC DNA]</scope>
    <source>
        <strain evidence="3">1-1 BBBD Race 1</strain>
    </source>
</reference>
<evidence type="ECO:0000313" key="5">
    <source>
        <dbReference type="Proteomes" id="UP000005240"/>
    </source>
</evidence>
<dbReference type="Proteomes" id="UP000005240">
    <property type="component" value="Unassembled WGS sequence"/>
</dbReference>
<reference evidence="4" key="4">
    <citation type="submission" date="2025-05" db="UniProtKB">
        <authorList>
            <consortium name="EnsemblFungi"/>
        </authorList>
    </citation>
    <scope>IDENTIFICATION</scope>
    <source>
        <strain evidence="4">isolate 1-1 / race 1 (BBBD)</strain>
    </source>
</reference>
<evidence type="ECO:0000313" key="3">
    <source>
        <dbReference type="EMBL" id="OAV96720.1"/>
    </source>
</evidence>
<accession>A0A180GVD0</accession>
<name>A0A180GVD0_PUCT1</name>
<protein>
    <submittedName>
        <fullName evidence="3 4">Uncharacterized protein</fullName>
    </submittedName>
</protein>
<reference evidence="4 5" key="3">
    <citation type="journal article" date="2017" name="G3 (Bethesda)">
        <title>Comparative analysis highlights variable genome content of wheat rusts and divergence of the mating loci.</title>
        <authorList>
            <person name="Cuomo C.A."/>
            <person name="Bakkeren G."/>
            <person name="Khalil H.B."/>
            <person name="Panwar V."/>
            <person name="Joly D."/>
            <person name="Linning R."/>
            <person name="Sakthikumar S."/>
            <person name="Song X."/>
            <person name="Adiconis X."/>
            <person name="Fan L."/>
            <person name="Goldberg J.M."/>
            <person name="Levin J.Z."/>
            <person name="Young S."/>
            <person name="Zeng Q."/>
            <person name="Anikster Y."/>
            <person name="Bruce M."/>
            <person name="Wang M."/>
            <person name="Yin C."/>
            <person name="McCallum B."/>
            <person name="Szabo L.J."/>
            <person name="Hulbert S."/>
            <person name="Chen X."/>
            <person name="Fellers J.P."/>
        </authorList>
    </citation>
    <scope>NUCLEOTIDE SEQUENCE</scope>
    <source>
        <strain evidence="4">isolate 1-1 / race 1 (BBBD)</strain>
        <strain evidence="5">Isolate 1-1 / race 1 (BBBD)</strain>
    </source>
</reference>
<feature type="signal peptide" evidence="2">
    <location>
        <begin position="1"/>
        <end position="26"/>
    </location>
</feature>
<keyword evidence="5" id="KW-1185">Reference proteome</keyword>
<dbReference type="EnsemblFungi" id="PTTG_26223-t43_1">
    <property type="protein sequence ID" value="PTTG_26223-t43_1-p1"/>
    <property type="gene ID" value="PTTG_26223"/>
</dbReference>
<gene>
    <name evidence="3" type="ORF">PTTG_26223</name>
</gene>
<dbReference type="EMBL" id="ADAS02000017">
    <property type="protein sequence ID" value="OAV96720.1"/>
    <property type="molecule type" value="Genomic_DNA"/>
</dbReference>
<reference evidence="3" key="2">
    <citation type="submission" date="2016-05" db="EMBL/GenBank/DDBJ databases">
        <title>Comparative analysis highlights variable genome content of wheat rusts and divergence of the mating loci.</title>
        <authorList>
            <person name="Cuomo C.A."/>
            <person name="Bakkeren G."/>
            <person name="Szabo L."/>
            <person name="Khalil H."/>
            <person name="Joly D."/>
            <person name="Goldberg J."/>
            <person name="Young S."/>
            <person name="Zeng Q."/>
            <person name="Fellers J."/>
        </authorList>
    </citation>
    <scope>NUCLEOTIDE SEQUENCE [LARGE SCALE GENOMIC DNA]</scope>
    <source>
        <strain evidence="3">1-1 BBBD Race 1</strain>
    </source>
</reference>
<dbReference type="AlphaFoldDB" id="A0A180GVD0"/>
<evidence type="ECO:0000313" key="4">
    <source>
        <dbReference type="EnsemblFungi" id="PTTG_26223-t43_1-p1"/>
    </source>
</evidence>
<dbReference type="VEuPathDB" id="FungiDB:PTTG_26223"/>
<proteinExistence type="predicted"/>
<keyword evidence="2" id="KW-0732">Signal</keyword>
<sequence length="67" mass="7043">MVQFLPTGHPVALLAIVAMLLQSCVAVYYGRPWASAIERPPGPGGIGPILAGPRPPPPRPDRPMGHP</sequence>